<dbReference type="AlphaFoldDB" id="A0A4S4DGB1"/>
<comment type="subcellular location">
    <subcellularLocation>
        <location evidence="1">Membrane</location>
    </subcellularLocation>
</comment>
<evidence type="ECO:0000313" key="14">
    <source>
        <dbReference type="Proteomes" id="UP000306102"/>
    </source>
</evidence>
<evidence type="ECO:0000256" key="6">
    <source>
        <dbReference type="ARBA" id="ARBA00022989"/>
    </source>
</evidence>
<dbReference type="Gene3D" id="1.20.120.990">
    <property type="entry name" value="Glycosyltransferase family 88, C-terminal domain"/>
    <property type="match status" value="1"/>
</dbReference>
<organism evidence="13 14">
    <name type="scientific">Camellia sinensis var. sinensis</name>
    <name type="common">China tea</name>
    <dbReference type="NCBI Taxonomy" id="542762"/>
    <lineage>
        <taxon>Eukaryota</taxon>
        <taxon>Viridiplantae</taxon>
        <taxon>Streptophyta</taxon>
        <taxon>Embryophyta</taxon>
        <taxon>Tracheophyta</taxon>
        <taxon>Spermatophyta</taxon>
        <taxon>Magnoliopsida</taxon>
        <taxon>eudicotyledons</taxon>
        <taxon>Gunneridae</taxon>
        <taxon>Pentapetalae</taxon>
        <taxon>asterids</taxon>
        <taxon>Ericales</taxon>
        <taxon>Theaceae</taxon>
        <taxon>Camellia</taxon>
    </lineage>
</organism>
<proteinExistence type="inferred from homology"/>
<evidence type="ECO:0000256" key="4">
    <source>
        <dbReference type="ARBA" id="ARBA00022692"/>
    </source>
</evidence>
<dbReference type="Gene3D" id="1.10.630.10">
    <property type="entry name" value="Cytochrome P450"/>
    <property type="match status" value="1"/>
</dbReference>
<evidence type="ECO:0000256" key="12">
    <source>
        <dbReference type="RuleBase" id="RU000461"/>
    </source>
</evidence>
<evidence type="ECO:0008006" key="15">
    <source>
        <dbReference type="Google" id="ProtNLM"/>
    </source>
</evidence>
<evidence type="ECO:0000256" key="9">
    <source>
        <dbReference type="ARBA" id="ARBA00023033"/>
    </source>
</evidence>
<dbReference type="InterPro" id="IPR017972">
    <property type="entry name" value="Cyt_P450_CS"/>
</dbReference>
<dbReference type="PRINTS" id="PR00465">
    <property type="entry name" value="EP450IV"/>
</dbReference>
<evidence type="ECO:0000256" key="11">
    <source>
        <dbReference type="PIRSR" id="PIRSR602403-1"/>
    </source>
</evidence>
<dbReference type="PRINTS" id="PR00385">
    <property type="entry name" value="P450"/>
</dbReference>
<dbReference type="Proteomes" id="UP000306102">
    <property type="component" value="Unassembled WGS sequence"/>
</dbReference>
<sequence>MKEINNEVEALVREMINEKEKAMKMGKAGWDDNLLGMLLKANLKEIEEHGNDEAGISIQEALRLYPPSIMFMRLIYEETKLADMTLPARICVMVPTIFVHHDHEIWGEDAEEFKLERYSGGVAKATKKQLSFFPFGGDPRICIGNNIAMMEAKMAIALILMNFSFEFSPSYTHAPSFIFTLRPQYGVHLVLHKI</sequence>
<dbReference type="InterPro" id="IPR050665">
    <property type="entry name" value="Cytochrome_P450_Monooxygen"/>
</dbReference>
<comment type="similarity">
    <text evidence="2 12">Belongs to the cytochrome P450 family.</text>
</comment>
<dbReference type="GO" id="GO:0020037">
    <property type="term" value="F:heme binding"/>
    <property type="evidence" value="ECO:0007669"/>
    <property type="project" value="InterPro"/>
</dbReference>
<evidence type="ECO:0000256" key="7">
    <source>
        <dbReference type="ARBA" id="ARBA00023002"/>
    </source>
</evidence>
<keyword evidence="7 12" id="KW-0560">Oxidoreductase</keyword>
<gene>
    <name evidence="13" type="ORF">TEA_015173</name>
</gene>
<evidence type="ECO:0000256" key="2">
    <source>
        <dbReference type="ARBA" id="ARBA00010617"/>
    </source>
</evidence>
<feature type="binding site" description="axial binding residue" evidence="11">
    <location>
        <position position="142"/>
    </location>
    <ligand>
        <name>heme</name>
        <dbReference type="ChEBI" id="CHEBI:30413"/>
    </ligand>
    <ligandPart>
        <name>Fe</name>
        <dbReference type="ChEBI" id="CHEBI:18248"/>
    </ligandPart>
</feature>
<dbReference type="SUPFAM" id="SSF48264">
    <property type="entry name" value="Cytochrome P450"/>
    <property type="match status" value="1"/>
</dbReference>
<dbReference type="GO" id="GO:0005506">
    <property type="term" value="F:iron ion binding"/>
    <property type="evidence" value="ECO:0007669"/>
    <property type="project" value="InterPro"/>
</dbReference>
<dbReference type="STRING" id="542762.A0A4S4DGB1"/>
<keyword evidence="5 11" id="KW-0479">Metal-binding</keyword>
<dbReference type="Pfam" id="PF00067">
    <property type="entry name" value="p450"/>
    <property type="match status" value="1"/>
</dbReference>
<evidence type="ECO:0000256" key="5">
    <source>
        <dbReference type="ARBA" id="ARBA00022723"/>
    </source>
</evidence>
<evidence type="ECO:0000256" key="10">
    <source>
        <dbReference type="ARBA" id="ARBA00023136"/>
    </source>
</evidence>
<dbReference type="PANTHER" id="PTHR24282">
    <property type="entry name" value="CYTOCHROME P450 FAMILY MEMBER"/>
    <property type="match status" value="1"/>
</dbReference>
<evidence type="ECO:0000256" key="1">
    <source>
        <dbReference type="ARBA" id="ARBA00004370"/>
    </source>
</evidence>
<protein>
    <recommendedName>
        <fullName evidence="15">Cytochrome P450</fullName>
    </recommendedName>
</protein>
<keyword evidence="4" id="KW-0812">Transmembrane</keyword>
<dbReference type="InterPro" id="IPR036396">
    <property type="entry name" value="Cyt_P450_sf"/>
</dbReference>
<dbReference type="PANTHER" id="PTHR24282:SF250">
    <property type="entry name" value="CYTOCHROME P450 CYP72A219-LIKE"/>
    <property type="match status" value="1"/>
</dbReference>
<comment type="cofactor">
    <cofactor evidence="11">
        <name>heme</name>
        <dbReference type="ChEBI" id="CHEBI:30413"/>
    </cofactor>
</comment>
<dbReference type="EMBL" id="SDRB02011428">
    <property type="protein sequence ID" value="THG01364.1"/>
    <property type="molecule type" value="Genomic_DNA"/>
</dbReference>
<accession>A0A4S4DGB1</accession>
<keyword evidence="10" id="KW-0472">Membrane</keyword>
<name>A0A4S4DGB1_CAMSN</name>
<keyword evidence="9 12" id="KW-0503">Monooxygenase</keyword>
<keyword evidence="6" id="KW-1133">Transmembrane helix</keyword>
<dbReference type="GO" id="GO:0016020">
    <property type="term" value="C:membrane"/>
    <property type="evidence" value="ECO:0007669"/>
    <property type="project" value="UniProtKB-SubCell"/>
</dbReference>
<evidence type="ECO:0000256" key="3">
    <source>
        <dbReference type="ARBA" id="ARBA00022617"/>
    </source>
</evidence>
<dbReference type="InterPro" id="IPR001128">
    <property type="entry name" value="Cyt_P450"/>
</dbReference>
<dbReference type="InterPro" id="IPR002403">
    <property type="entry name" value="Cyt_P450_E_grp-IV"/>
</dbReference>
<reference evidence="13 14" key="1">
    <citation type="journal article" date="2018" name="Proc. Natl. Acad. Sci. U.S.A.">
        <title>Draft genome sequence of Camellia sinensis var. sinensis provides insights into the evolution of the tea genome and tea quality.</title>
        <authorList>
            <person name="Wei C."/>
            <person name="Yang H."/>
            <person name="Wang S."/>
            <person name="Zhao J."/>
            <person name="Liu C."/>
            <person name="Gao L."/>
            <person name="Xia E."/>
            <person name="Lu Y."/>
            <person name="Tai Y."/>
            <person name="She G."/>
            <person name="Sun J."/>
            <person name="Cao H."/>
            <person name="Tong W."/>
            <person name="Gao Q."/>
            <person name="Li Y."/>
            <person name="Deng W."/>
            <person name="Jiang X."/>
            <person name="Wang W."/>
            <person name="Chen Q."/>
            <person name="Zhang S."/>
            <person name="Li H."/>
            <person name="Wu J."/>
            <person name="Wang P."/>
            <person name="Li P."/>
            <person name="Shi C."/>
            <person name="Zheng F."/>
            <person name="Jian J."/>
            <person name="Huang B."/>
            <person name="Shan D."/>
            <person name="Shi M."/>
            <person name="Fang C."/>
            <person name="Yue Y."/>
            <person name="Li F."/>
            <person name="Li D."/>
            <person name="Wei S."/>
            <person name="Han B."/>
            <person name="Jiang C."/>
            <person name="Yin Y."/>
            <person name="Xia T."/>
            <person name="Zhang Z."/>
            <person name="Bennetzen J.L."/>
            <person name="Zhao S."/>
            <person name="Wan X."/>
        </authorList>
    </citation>
    <scope>NUCLEOTIDE SEQUENCE [LARGE SCALE GENOMIC DNA]</scope>
    <source>
        <strain evidence="14">cv. Shuchazao</strain>
        <tissue evidence="13">Leaf</tissue>
    </source>
</reference>
<evidence type="ECO:0000313" key="13">
    <source>
        <dbReference type="EMBL" id="THG01364.1"/>
    </source>
</evidence>
<evidence type="ECO:0000256" key="8">
    <source>
        <dbReference type="ARBA" id="ARBA00023004"/>
    </source>
</evidence>
<dbReference type="GO" id="GO:0016705">
    <property type="term" value="F:oxidoreductase activity, acting on paired donors, with incorporation or reduction of molecular oxygen"/>
    <property type="evidence" value="ECO:0007669"/>
    <property type="project" value="InterPro"/>
</dbReference>
<dbReference type="PROSITE" id="PS00086">
    <property type="entry name" value="CYTOCHROME_P450"/>
    <property type="match status" value="1"/>
</dbReference>
<keyword evidence="14" id="KW-1185">Reference proteome</keyword>
<keyword evidence="8 11" id="KW-0408">Iron</keyword>
<keyword evidence="3 11" id="KW-0349">Heme</keyword>
<comment type="caution">
    <text evidence="13">The sequence shown here is derived from an EMBL/GenBank/DDBJ whole genome shotgun (WGS) entry which is preliminary data.</text>
</comment>
<dbReference type="GO" id="GO:0004497">
    <property type="term" value="F:monooxygenase activity"/>
    <property type="evidence" value="ECO:0007669"/>
    <property type="project" value="UniProtKB-KW"/>
</dbReference>